<dbReference type="Proteomes" id="UP001295794">
    <property type="component" value="Unassembled WGS sequence"/>
</dbReference>
<gene>
    <name evidence="1" type="ORF">MYCIT1_LOCUS868</name>
</gene>
<reference evidence="1" key="1">
    <citation type="submission" date="2023-11" db="EMBL/GenBank/DDBJ databases">
        <authorList>
            <person name="De Vega J J."/>
            <person name="De Vega J J."/>
        </authorList>
    </citation>
    <scope>NUCLEOTIDE SEQUENCE</scope>
</reference>
<organism evidence="1 2">
    <name type="scientific">Mycena citricolor</name>
    <dbReference type="NCBI Taxonomy" id="2018698"/>
    <lineage>
        <taxon>Eukaryota</taxon>
        <taxon>Fungi</taxon>
        <taxon>Dikarya</taxon>
        <taxon>Basidiomycota</taxon>
        <taxon>Agaricomycotina</taxon>
        <taxon>Agaricomycetes</taxon>
        <taxon>Agaricomycetidae</taxon>
        <taxon>Agaricales</taxon>
        <taxon>Marasmiineae</taxon>
        <taxon>Mycenaceae</taxon>
        <taxon>Mycena</taxon>
    </lineage>
</organism>
<dbReference type="EMBL" id="CAVNYO010000013">
    <property type="protein sequence ID" value="CAK5262285.1"/>
    <property type="molecule type" value="Genomic_DNA"/>
</dbReference>
<sequence length="57" mass="6274">DLVSVLPSSSRPFVVSFPGHAVGLVRSCYCLALGNRWLHLSVVDWILNISYCGAQNR</sequence>
<comment type="caution">
    <text evidence="1">The sequence shown here is derived from an EMBL/GenBank/DDBJ whole genome shotgun (WGS) entry which is preliminary data.</text>
</comment>
<proteinExistence type="predicted"/>
<accession>A0AAD2Q0G6</accession>
<feature type="non-terminal residue" evidence="1">
    <location>
        <position position="57"/>
    </location>
</feature>
<evidence type="ECO:0000313" key="2">
    <source>
        <dbReference type="Proteomes" id="UP001295794"/>
    </source>
</evidence>
<protein>
    <submittedName>
        <fullName evidence="1">Uncharacterized protein</fullName>
    </submittedName>
</protein>
<name>A0AAD2Q0G6_9AGAR</name>
<dbReference type="AlphaFoldDB" id="A0AAD2Q0G6"/>
<evidence type="ECO:0000313" key="1">
    <source>
        <dbReference type="EMBL" id="CAK5262285.1"/>
    </source>
</evidence>
<keyword evidence="2" id="KW-1185">Reference proteome</keyword>